<evidence type="ECO:0000313" key="1">
    <source>
        <dbReference type="EMBL" id="AZP04680.1"/>
    </source>
</evidence>
<organism evidence="1 2">
    <name type="scientific">Jeotgalibaca ciconiae</name>
    <dbReference type="NCBI Taxonomy" id="2496265"/>
    <lineage>
        <taxon>Bacteria</taxon>
        <taxon>Bacillati</taxon>
        <taxon>Bacillota</taxon>
        <taxon>Bacilli</taxon>
        <taxon>Lactobacillales</taxon>
        <taxon>Carnobacteriaceae</taxon>
        <taxon>Jeotgalibaca</taxon>
    </lineage>
</organism>
<dbReference type="PROSITE" id="PS51257">
    <property type="entry name" value="PROKAR_LIPOPROTEIN"/>
    <property type="match status" value="1"/>
</dbReference>
<keyword evidence="2" id="KW-1185">Reference proteome</keyword>
<dbReference type="Proteomes" id="UP000273326">
    <property type="component" value="Chromosome"/>
</dbReference>
<dbReference type="KEGG" id="jeh:EJN90_08560"/>
<dbReference type="OrthoDB" id="9818169at2"/>
<evidence type="ECO:0008006" key="3">
    <source>
        <dbReference type="Google" id="ProtNLM"/>
    </source>
</evidence>
<proteinExistence type="predicted"/>
<name>A0A3S9HBC9_9LACT</name>
<accession>A0A3S9HBC9</accession>
<dbReference type="AlphaFoldDB" id="A0A3S9HBC9"/>
<dbReference type="RefSeq" id="WP_126110326.1">
    <property type="nucleotide sequence ID" value="NZ_CP034465.1"/>
</dbReference>
<protein>
    <recommendedName>
        <fullName evidence="3">Lipoprotein</fullName>
    </recommendedName>
</protein>
<evidence type="ECO:0000313" key="2">
    <source>
        <dbReference type="Proteomes" id="UP000273326"/>
    </source>
</evidence>
<sequence>MKKILLVAGLAVFLGACSTEYEVEYTNESFTLGNSLTYEMPILESDLLQPTLNQEFSMGDEIQIRNNFWFTDEKSLLSTVDVGYRLVPLDYDYLPYYYLQDDELTEFSVTEVVKEERVTINNREWFHVETAPITFESDGEELQSVDQTYYYRSGFELYNYTFKLTAPKEEYNDQERVALTNERIEEVLGMADFSHEPTKTKEEIHTVLNGTWDAGDSGYLHFNAGELKWYKDSNMQEENVLLIDVTDVVPLIHPENDTEYALLQLDYLTETIDGQTYDSETELTLLINFMDDNNIILADYQTLEYYKLSKVE</sequence>
<dbReference type="EMBL" id="CP034465">
    <property type="protein sequence ID" value="AZP04680.1"/>
    <property type="molecule type" value="Genomic_DNA"/>
</dbReference>
<reference evidence="2" key="1">
    <citation type="submission" date="2018-12" db="EMBL/GenBank/DDBJ databases">
        <title>Complete genome sequencing of Jeotgalibaca sp. H21T32.</title>
        <authorList>
            <person name="Bae J.-W."/>
            <person name="Lee S.-Y."/>
        </authorList>
    </citation>
    <scope>NUCLEOTIDE SEQUENCE [LARGE SCALE GENOMIC DNA]</scope>
    <source>
        <strain evidence="2">H21T32</strain>
    </source>
</reference>
<gene>
    <name evidence="1" type="ORF">EJN90_08560</name>
</gene>